<evidence type="ECO:0000256" key="3">
    <source>
        <dbReference type="ARBA" id="ARBA00023004"/>
    </source>
</evidence>
<gene>
    <name evidence="5" type="ORF">GCM10008957_02890</name>
</gene>
<keyword evidence="3" id="KW-0408">Iron</keyword>
<dbReference type="GO" id="GO:0003824">
    <property type="term" value="F:catalytic activity"/>
    <property type="evidence" value="ECO:0007669"/>
    <property type="project" value="InterPro"/>
</dbReference>
<reference evidence="5" key="1">
    <citation type="journal article" date="2014" name="Int. J. Syst. Evol. Microbiol.">
        <title>Complete genome sequence of Corynebacterium casei LMG S-19264T (=DSM 44701T), isolated from a smear-ripened cheese.</title>
        <authorList>
            <consortium name="US DOE Joint Genome Institute (JGI-PGF)"/>
            <person name="Walter F."/>
            <person name="Albersmeier A."/>
            <person name="Kalinowski J."/>
            <person name="Ruckert C."/>
        </authorList>
    </citation>
    <scope>NUCLEOTIDE SEQUENCE</scope>
    <source>
        <strain evidence="5">JCM 31311</strain>
    </source>
</reference>
<name>A0A918BVA8_9DEIO</name>
<protein>
    <recommendedName>
        <fullName evidence="7">Radical SAM protein</fullName>
    </recommendedName>
</protein>
<evidence type="ECO:0000313" key="5">
    <source>
        <dbReference type="EMBL" id="GGQ94175.1"/>
    </source>
</evidence>
<dbReference type="AlphaFoldDB" id="A0A918BVA8"/>
<dbReference type="SFLD" id="SFLDS00029">
    <property type="entry name" value="Radical_SAM"/>
    <property type="match status" value="1"/>
</dbReference>
<proteinExistence type="predicted"/>
<dbReference type="InterPro" id="IPR013785">
    <property type="entry name" value="Aldolase_TIM"/>
</dbReference>
<dbReference type="SUPFAM" id="SSF102114">
    <property type="entry name" value="Radical SAM enzymes"/>
    <property type="match status" value="1"/>
</dbReference>
<reference evidence="5" key="2">
    <citation type="submission" date="2020-09" db="EMBL/GenBank/DDBJ databases">
        <authorList>
            <person name="Sun Q."/>
            <person name="Ohkuma M."/>
        </authorList>
    </citation>
    <scope>NUCLEOTIDE SEQUENCE</scope>
    <source>
        <strain evidence="5">JCM 31311</strain>
    </source>
</reference>
<dbReference type="Proteomes" id="UP000603865">
    <property type="component" value="Unassembled WGS sequence"/>
</dbReference>
<dbReference type="NCBIfam" id="NF038073">
    <property type="entry name" value="rSAM_STM4011"/>
    <property type="match status" value="1"/>
</dbReference>
<keyword evidence="6" id="KW-1185">Reference proteome</keyword>
<dbReference type="GO" id="GO:0046872">
    <property type="term" value="F:metal ion binding"/>
    <property type="evidence" value="ECO:0007669"/>
    <property type="project" value="UniProtKB-KW"/>
</dbReference>
<dbReference type="InterPro" id="IPR007197">
    <property type="entry name" value="rSAM"/>
</dbReference>
<dbReference type="EMBL" id="BMQL01000001">
    <property type="protein sequence ID" value="GGQ94175.1"/>
    <property type="molecule type" value="Genomic_DNA"/>
</dbReference>
<dbReference type="GO" id="GO:0051536">
    <property type="term" value="F:iron-sulfur cluster binding"/>
    <property type="evidence" value="ECO:0007669"/>
    <property type="project" value="UniProtKB-KW"/>
</dbReference>
<dbReference type="CDD" id="cd01335">
    <property type="entry name" value="Radical_SAM"/>
    <property type="match status" value="1"/>
</dbReference>
<dbReference type="InterPro" id="IPR047771">
    <property type="entry name" value="Radical_SAM_STM4011-like"/>
</dbReference>
<evidence type="ECO:0000256" key="4">
    <source>
        <dbReference type="ARBA" id="ARBA00023014"/>
    </source>
</evidence>
<dbReference type="RefSeq" id="WP_189087691.1">
    <property type="nucleotide sequence ID" value="NZ_BMQL01000001.1"/>
</dbReference>
<evidence type="ECO:0008006" key="7">
    <source>
        <dbReference type="Google" id="ProtNLM"/>
    </source>
</evidence>
<keyword evidence="1" id="KW-0949">S-adenosyl-L-methionine</keyword>
<accession>A0A918BVA8</accession>
<evidence type="ECO:0000256" key="2">
    <source>
        <dbReference type="ARBA" id="ARBA00022723"/>
    </source>
</evidence>
<sequence length="296" mass="32808">MSGTDRESTERPHLTIHYRGPLGSCNYGCPYCPFAKRKATRREVLEDSAALTRFVAWAETAPFTLSVLFTPWGEALAYPRYQAAIVRLSHLAHVQKVAIQTNLSGALGWLDAANIGKVGIWATYHPTQTTRPRFLKRCAELRTKNVSFSVGVVGAREHFAEIAEMRAALPDSVYLWVNAFFGRRSYYTPAEREWLSSIDPHFALDTVRHRSRGQACAGGHTLISVDGDGTARPCHFIGDVIGNIYDADFAARLSPRPCTRHVCDCFIGYAHLETLNLRGTFGAGLLERNPLLGQGL</sequence>
<keyword evidence="2" id="KW-0479">Metal-binding</keyword>
<dbReference type="InterPro" id="IPR058240">
    <property type="entry name" value="rSAM_sf"/>
</dbReference>
<evidence type="ECO:0000256" key="1">
    <source>
        <dbReference type="ARBA" id="ARBA00022691"/>
    </source>
</evidence>
<organism evidence="5 6">
    <name type="scientific">Deinococcus ruber</name>
    <dbReference type="NCBI Taxonomy" id="1848197"/>
    <lineage>
        <taxon>Bacteria</taxon>
        <taxon>Thermotogati</taxon>
        <taxon>Deinococcota</taxon>
        <taxon>Deinococci</taxon>
        <taxon>Deinococcales</taxon>
        <taxon>Deinococcaceae</taxon>
        <taxon>Deinococcus</taxon>
    </lineage>
</organism>
<dbReference type="Gene3D" id="3.20.20.70">
    <property type="entry name" value="Aldolase class I"/>
    <property type="match status" value="1"/>
</dbReference>
<comment type="caution">
    <text evidence="5">The sequence shown here is derived from an EMBL/GenBank/DDBJ whole genome shotgun (WGS) entry which is preliminary data.</text>
</comment>
<keyword evidence="4" id="KW-0411">Iron-sulfur</keyword>
<evidence type="ECO:0000313" key="6">
    <source>
        <dbReference type="Proteomes" id="UP000603865"/>
    </source>
</evidence>